<dbReference type="Proteomes" id="UP000299084">
    <property type="component" value="Unassembled WGS sequence"/>
</dbReference>
<proteinExistence type="predicted"/>
<name>A0A5N4C1P4_CAMDR</name>
<feature type="region of interest" description="Disordered" evidence="1">
    <location>
        <begin position="61"/>
        <end position="116"/>
    </location>
</feature>
<evidence type="ECO:0000313" key="2">
    <source>
        <dbReference type="EMBL" id="KAB1252780.1"/>
    </source>
</evidence>
<protein>
    <submittedName>
        <fullName evidence="2">Uncharacterized protein</fullName>
    </submittedName>
</protein>
<gene>
    <name evidence="2" type="ORF">Cadr_000002909</name>
</gene>
<keyword evidence="3" id="KW-1185">Reference proteome</keyword>
<feature type="compositionally biased region" description="Basic and acidic residues" evidence="1">
    <location>
        <begin position="15"/>
        <end position="25"/>
    </location>
</feature>
<evidence type="ECO:0000256" key="1">
    <source>
        <dbReference type="SAM" id="MobiDB-lite"/>
    </source>
</evidence>
<feature type="compositionally biased region" description="Acidic residues" evidence="1">
    <location>
        <begin position="73"/>
        <end position="113"/>
    </location>
</feature>
<evidence type="ECO:0000313" key="3">
    <source>
        <dbReference type="Proteomes" id="UP000299084"/>
    </source>
</evidence>
<organism evidence="2 3">
    <name type="scientific">Camelus dromedarius</name>
    <name type="common">Dromedary</name>
    <name type="synonym">Arabian camel</name>
    <dbReference type="NCBI Taxonomy" id="9838"/>
    <lineage>
        <taxon>Eukaryota</taxon>
        <taxon>Metazoa</taxon>
        <taxon>Chordata</taxon>
        <taxon>Craniata</taxon>
        <taxon>Vertebrata</taxon>
        <taxon>Euteleostomi</taxon>
        <taxon>Mammalia</taxon>
        <taxon>Eutheria</taxon>
        <taxon>Laurasiatheria</taxon>
        <taxon>Artiodactyla</taxon>
        <taxon>Tylopoda</taxon>
        <taxon>Camelidae</taxon>
        <taxon>Camelus</taxon>
    </lineage>
</organism>
<sequence>MSVMEKQDLTQAGQDRADSEADHDPGLTGVPVVTPAEESDEIVLAAAFLVSQTVAKALQEAKEGSQEAAQTTVEEDRDIWSAEQEEGMEEGQEEEKEEQDYVIEEEEDEDEGEDCNKEVREEGAEVLIGAHELPVAGF</sequence>
<feature type="region of interest" description="Disordered" evidence="1">
    <location>
        <begin position="1"/>
        <end position="32"/>
    </location>
</feature>
<dbReference type="AlphaFoldDB" id="A0A5N4C1P4"/>
<comment type="caution">
    <text evidence="2">The sequence shown here is derived from an EMBL/GenBank/DDBJ whole genome shotgun (WGS) entry which is preliminary data.</text>
</comment>
<accession>A0A5N4C1P4</accession>
<dbReference type="EMBL" id="JWIN03000037">
    <property type="protein sequence ID" value="KAB1252780.1"/>
    <property type="molecule type" value="Genomic_DNA"/>
</dbReference>
<reference evidence="2 3" key="1">
    <citation type="journal article" date="2019" name="Mol. Ecol. Resour.">
        <title>Improving Illumina assemblies with Hi-C and long reads: an example with the North African dromedary.</title>
        <authorList>
            <person name="Elbers J.P."/>
            <person name="Rogers M.F."/>
            <person name="Perelman P.L."/>
            <person name="Proskuryakova A.A."/>
            <person name="Serdyukova N.A."/>
            <person name="Johnson W.E."/>
            <person name="Horin P."/>
            <person name="Corander J."/>
            <person name="Murphy D."/>
            <person name="Burger P.A."/>
        </authorList>
    </citation>
    <scope>NUCLEOTIDE SEQUENCE [LARGE SCALE GENOMIC DNA]</scope>
    <source>
        <strain evidence="2">Drom800</strain>
        <tissue evidence="2">Blood</tissue>
    </source>
</reference>